<proteinExistence type="predicted"/>
<reference evidence="2" key="1">
    <citation type="submission" date="2021-11" db="EMBL/GenBank/DDBJ databases">
        <title>Cultivation dependent microbiological survey of springs from the worlds oldest radium mine currently devoted to the extraction of radon-saturated water.</title>
        <authorList>
            <person name="Kapinusova G."/>
            <person name="Smrhova T."/>
            <person name="Strejcek M."/>
            <person name="Suman J."/>
            <person name="Jani K."/>
            <person name="Pajer P."/>
            <person name="Uhlik O."/>
        </authorList>
    </citation>
    <scope>NUCLEOTIDE SEQUENCE [LARGE SCALE GENOMIC DNA]</scope>
    <source>
        <strain evidence="2">J379</strain>
    </source>
</reference>
<organism evidence="1 2">
    <name type="scientific">Svornostia abyssi</name>
    <dbReference type="NCBI Taxonomy" id="2898438"/>
    <lineage>
        <taxon>Bacteria</taxon>
        <taxon>Bacillati</taxon>
        <taxon>Actinomycetota</taxon>
        <taxon>Thermoleophilia</taxon>
        <taxon>Solirubrobacterales</taxon>
        <taxon>Baekduiaceae</taxon>
        <taxon>Svornostia</taxon>
    </lineage>
</organism>
<dbReference type="Proteomes" id="UP001058860">
    <property type="component" value="Chromosome"/>
</dbReference>
<dbReference type="InterPro" id="IPR036188">
    <property type="entry name" value="FAD/NAD-bd_sf"/>
</dbReference>
<gene>
    <name evidence="1" type="ORF">LRS13_04500</name>
</gene>
<evidence type="ECO:0000313" key="2">
    <source>
        <dbReference type="Proteomes" id="UP001058860"/>
    </source>
</evidence>
<accession>A0ABY5PJD0</accession>
<dbReference type="SUPFAM" id="SSF51905">
    <property type="entry name" value="FAD/NAD(P)-binding domain"/>
    <property type="match status" value="1"/>
</dbReference>
<evidence type="ECO:0000313" key="1">
    <source>
        <dbReference type="EMBL" id="UUY04794.1"/>
    </source>
</evidence>
<sequence length="464" mass="48711">MPEPIVVTGGSMAALATADALASAGQSVELLVPAKGVGAGFAPMRKDGRALELGVRLLELHYEGAEAEQVPPLAEYHPEIGGHRPFTPLVHDWIAERAGDRLVEAERARMAIDGRVVDDLYFTTDPSVLHDALSDEERAVIAAEARRAAEVEGDAGLLAPERAGELAGMALDEASIACHGAAFHARLAEPYAAKVLAGGTSAVLATLRRKAWVPLFWPRTLAQACGDETVTFHPDRPFHTIAGGGAGQIVDILMERLRAHPNAEVRTVGALEAIAPANGSGVRFEFSDAGTIHAKRPVIGNAPAELFGAAGVEYTPAKARTVILWIEVDDADLLWAPALLNVVDADCPVLRVSSGGSAAGPAQRILTVELAHDQDPAAAEPAVRDALERFGVIREGAPFTVAMAAAAPTFALPTAENVERFARARDELRALGLDADIVGGAADFAADALNEQIVQALKVTEERS</sequence>
<dbReference type="RefSeq" id="WP_353865275.1">
    <property type="nucleotide sequence ID" value="NZ_CP088295.1"/>
</dbReference>
<dbReference type="EMBL" id="CP088295">
    <property type="protein sequence ID" value="UUY04794.1"/>
    <property type="molecule type" value="Genomic_DNA"/>
</dbReference>
<keyword evidence="2" id="KW-1185">Reference proteome</keyword>
<name>A0ABY5PJD0_9ACTN</name>
<protein>
    <submittedName>
        <fullName evidence="1">Uncharacterized protein</fullName>
    </submittedName>
</protein>